<dbReference type="InterPro" id="IPR045168">
    <property type="entry name" value="YTH_prot"/>
</dbReference>
<dbReference type="Gene3D" id="3.10.590.10">
    <property type="entry name" value="ph1033 like domains"/>
    <property type="match status" value="1"/>
</dbReference>
<evidence type="ECO:0000313" key="6">
    <source>
        <dbReference type="EMBL" id="KAL0369952.1"/>
    </source>
</evidence>
<dbReference type="Pfam" id="PF04146">
    <property type="entry name" value="YTH"/>
    <property type="match status" value="1"/>
</dbReference>
<evidence type="ECO:0000256" key="4">
    <source>
        <dbReference type="SAM" id="MobiDB-lite"/>
    </source>
</evidence>
<keyword evidence="3" id="KW-0694">RNA-binding</keyword>
<protein>
    <submittedName>
        <fullName evidence="6">YTH domain-containing protein ECT2</fullName>
    </submittedName>
</protein>
<reference evidence="6" key="2">
    <citation type="journal article" date="2024" name="Plant">
        <title>Genomic evolution and insights into agronomic trait innovations of Sesamum species.</title>
        <authorList>
            <person name="Miao H."/>
            <person name="Wang L."/>
            <person name="Qu L."/>
            <person name="Liu H."/>
            <person name="Sun Y."/>
            <person name="Le M."/>
            <person name="Wang Q."/>
            <person name="Wei S."/>
            <person name="Zheng Y."/>
            <person name="Lin W."/>
            <person name="Duan Y."/>
            <person name="Cao H."/>
            <person name="Xiong S."/>
            <person name="Wang X."/>
            <person name="Wei L."/>
            <person name="Li C."/>
            <person name="Ma Q."/>
            <person name="Ju M."/>
            <person name="Zhao R."/>
            <person name="Li G."/>
            <person name="Mu C."/>
            <person name="Tian Q."/>
            <person name="Mei H."/>
            <person name="Zhang T."/>
            <person name="Gao T."/>
            <person name="Zhang H."/>
        </authorList>
    </citation>
    <scope>NUCLEOTIDE SEQUENCE</scope>
    <source>
        <strain evidence="6">G01</strain>
    </source>
</reference>
<feature type="compositionally biased region" description="Polar residues" evidence="4">
    <location>
        <begin position="134"/>
        <end position="145"/>
    </location>
</feature>
<feature type="region of interest" description="Disordered" evidence="4">
    <location>
        <begin position="794"/>
        <end position="821"/>
    </location>
</feature>
<dbReference type="PANTHER" id="PTHR12357">
    <property type="entry name" value="YTH YT521-B HOMOLOGY DOMAIN-CONTAINING"/>
    <property type="match status" value="1"/>
</dbReference>
<dbReference type="EMBL" id="JACGWK010000002">
    <property type="protein sequence ID" value="KAL0369952.1"/>
    <property type="molecule type" value="Genomic_DNA"/>
</dbReference>
<keyword evidence="2" id="KW-0963">Cytoplasm</keyword>
<comment type="caution">
    <text evidence="6">The sequence shown here is derived from an EMBL/GenBank/DDBJ whole genome shotgun (WGS) entry which is preliminary data.</text>
</comment>
<feature type="compositionally biased region" description="Polar residues" evidence="4">
    <location>
        <begin position="285"/>
        <end position="296"/>
    </location>
</feature>
<feature type="domain" description="YTH" evidence="5">
    <location>
        <begin position="542"/>
        <end position="679"/>
    </location>
</feature>
<proteinExistence type="predicted"/>
<comment type="subcellular location">
    <subcellularLocation>
        <location evidence="1">Cytoplasm</location>
    </subcellularLocation>
</comment>
<feature type="compositionally biased region" description="Polar residues" evidence="4">
    <location>
        <begin position="368"/>
        <end position="391"/>
    </location>
</feature>
<dbReference type="GO" id="GO:0005737">
    <property type="term" value="C:cytoplasm"/>
    <property type="evidence" value="ECO:0007669"/>
    <property type="project" value="UniProtKB-SubCell"/>
</dbReference>
<feature type="region of interest" description="Disordered" evidence="4">
    <location>
        <begin position="508"/>
        <end position="531"/>
    </location>
</feature>
<feature type="compositionally biased region" description="Basic and acidic residues" evidence="4">
    <location>
        <begin position="516"/>
        <end position="531"/>
    </location>
</feature>
<dbReference type="PROSITE" id="PS50882">
    <property type="entry name" value="YTH"/>
    <property type="match status" value="1"/>
</dbReference>
<reference evidence="6" key="1">
    <citation type="submission" date="2020-06" db="EMBL/GenBank/DDBJ databases">
        <authorList>
            <person name="Li T."/>
            <person name="Hu X."/>
            <person name="Zhang T."/>
            <person name="Song X."/>
            <person name="Zhang H."/>
            <person name="Dai N."/>
            <person name="Sheng W."/>
            <person name="Hou X."/>
            <person name="Wei L."/>
        </authorList>
    </citation>
    <scope>NUCLEOTIDE SEQUENCE</scope>
    <source>
        <strain evidence="6">G01</strain>
        <tissue evidence="6">Leaf</tissue>
    </source>
</reference>
<accession>A0AAW2QQR0</accession>
<evidence type="ECO:0000256" key="1">
    <source>
        <dbReference type="ARBA" id="ARBA00004496"/>
    </source>
</evidence>
<feature type="region of interest" description="Disordered" evidence="4">
    <location>
        <begin position="256"/>
        <end position="303"/>
    </location>
</feature>
<dbReference type="GO" id="GO:0061157">
    <property type="term" value="P:mRNA destabilization"/>
    <property type="evidence" value="ECO:0007669"/>
    <property type="project" value="TreeGrafter"/>
</dbReference>
<evidence type="ECO:0000256" key="2">
    <source>
        <dbReference type="ARBA" id="ARBA00022490"/>
    </source>
</evidence>
<organism evidence="6">
    <name type="scientific">Sesamum angustifolium</name>
    <dbReference type="NCBI Taxonomy" id="2727405"/>
    <lineage>
        <taxon>Eukaryota</taxon>
        <taxon>Viridiplantae</taxon>
        <taxon>Streptophyta</taxon>
        <taxon>Embryophyta</taxon>
        <taxon>Tracheophyta</taxon>
        <taxon>Spermatophyta</taxon>
        <taxon>Magnoliopsida</taxon>
        <taxon>eudicotyledons</taxon>
        <taxon>Gunneridae</taxon>
        <taxon>Pentapetalae</taxon>
        <taxon>asterids</taxon>
        <taxon>lamiids</taxon>
        <taxon>Lamiales</taxon>
        <taxon>Pedaliaceae</taxon>
        <taxon>Sesamum</taxon>
    </lineage>
</organism>
<dbReference type="PANTHER" id="PTHR12357:SF99">
    <property type="entry name" value="YTH DOMAIN-CONTAINING PROTEIN ECT2-RELATED"/>
    <property type="match status" value="1"/>
</dbReference>
<sequence>MEGGRETFCLRAKNSVEVHQVNFSHLMEKSSPTGTFLSFYHSTLKNLPSPTIPSNASPVTQPNQLRTPTLSMRPIRIEVQENSVTGRSEPTESDAMDFWGGFVTEAADLLQKLSLDSQAKTIEIPDATKKPAIDSSNVPNGIQSDRSVTPLLPDFMDPTMCYLPNGYPSTAYYYGYDGSANEWEDYTRYVNQDGVEMTPGVYGDNGSLMYHHGYGYAPYGPYSPATSPVPTVGHDGQLYGAQHYQYPTPYFQSLTPTSGPYPTPAGPAKGEIATSAAADQAPLSVDSTNSKSNGIANSGGAKGNNGTALARAAYQNSSFNVNGSYGRGALPGGIPGSGYQDPRFGFDGLQSPIPWLENPYFSDGQPRPVTTSSMTSPATNGNGVPSSRNQNFRPHLMGLHHPRPMSAMNTANGYINRMYPNKLYGQYGNAYRSGLGYGSSGYDTRTNGRGWMTVDGKYRPRGRGNGFYNYGNESMDGLNELNRGPRAKGSKNQKGFVPVALAVKGQNIPLSGATDNEEKKSSVTPDREQYNRSDFPETYADAKFFIIKSYSEDDVHKSIKYNVWASTPNGNKNLDAAYQDAQQRPGGCPVFLFFSVNTSGQFVGVAEMTGPVDFNKNVEYWQQDKWIGCFPVKWHIVKDVPNSMLKHITLENNENKPVTNSRDTQEVKLEQGIQMLSIFKDHMSKQCILDDFEFYEDRQKRIQEKKAKQQQFQKQVKLEQGLLLLKIFKDHTCKQCILDDFDFYEDRQKRIQEKKAKQQQFQKQAQVWEGKRTEEKKKESTSVDLKLEKLSETASHLNNEATPALHPNRDSKTVESSKSGDILKTVKPAAVPGKNLVANGVANGC</sequence>
<evidence type="ECO:0000259" key="5">
    <source>
        <dbReference type="PROSITE" id="PS50882"/>
    </source>
</evidence>
<dbReference type="CDD" id="cd21134">
    <property type="entry name" value="YTH"/>
    <property type="match status" value="1"/>
</dbReference>
<gene>
    <name evidence="6" type="ORF">Sangu_0313300</name>
</gene>
<dbReference type="FunFam" id="3.10.590.10:FF:000001">
    <property type="entry name" value="YTH domain family 1, isoform CRA_a"/>
    <property type="match status" value="1"/>
</dbReference>
<dbReference type="GO" id="GO:0003729">
    <property type="term" value="F:mRNA binding"/>
    <property type="evidence" value="ECO:0007669"/>
    <property type="project" value="TreeGrafter"/>
</dbReference>
<dbReference type="InterPro" id="IPR007275">
    <property type="entry name" value="YTH_domain"/>
</dbReference>
<feature type="region of interest" description="Disordered" evidence="4">
    <location>
        <begin position="126"/>
        <end position="145"/>
    </location>
</feature>
<dbReference type="AlphaFoldDB" id="A0AAW2QQR0"/>
<evidence type="ECO:0000256" key="3">
    <source>
        <dbReference type="ARBA" id="ARBA00022884"/>
    </source>
</evidence>
<name>A0AAW2QQR0_9LAMI</name>
<feature type="region of interest" description="Disordered" evidence="4">
    <location>
        <begin position="362"/>
        <end position="391"/>
    </location>
</feature>